<feature type="non-terminal residue" evidence="2">
    <location>
        <position position="1"/>
    </location>
</feature>
<feature type="domain" description="Nudix hydrolase" evidence="1">
    <location>
        <begin position="20"/>
        <end position="146"/>
    </location>
</feature>
<dbReference type="STRING" id="717646.M2MYR8"/>
<dbReference type="Gene3D" id="3.90.79.10">
    <property type="entry name" value="Nucleoside Triphosphate Pyrophosphohydrolase"/>
    <property type="match status" value="1"/>
</dbReference>
<dbReference type="RefSeq" id="XP_007676218.1">
    <property type="nucleotide sequence ID" value="XM_007678028.1"/>
</dbReference>
<dbReference type="CDD" id="cd02883">
    <property type="entry name" value="NUDIX_Hydrolase"/>
    <property type="match status" value="1"/>
</dbReference>
<dbReference type="EMBL" id="KB445555">
    <property type="protein sequence ID" value="EMC96758.1"/>
    <property type="molecule type" value="Genomic_DNA"/>
</dbReference>
<evidence type="ECO:0000313" key="2">
    <source>
        <dbReference type="EMBL" id="EMC96758.1"/>
    </source>
</evidence>
<dbReference type="InterPro" id="IPR000086">
    <property type="entry name" value="NUDIX_hydrolase_dom"/>
</dbReference>
<dbReference type="HOGENOM" id="CLU_067850_0_0_1"/>
<feature type="non-terminal residue" evidence="2">
    <location>
        <position position="146"/>
    </location>
</feature>
<dbReference type="OrthoDB" id="276276at2759"/>
<protein>
    <recommendedName>
        <fullName evidence="1">Nudix hydrolase domain-containing protein</fullName>
    </recommendedName>
</protein>
<dbReference type="PANTHER" id="PTHR43736:SF1">
    <property type="entry name" value="DIHYDRONEOPTERIN TRIPHOSPHATE DIPHOSPHATASE"/>
    <property type="match status" value="1"/>
</dbReference>
<name>M2MYR8_BAUPA</name>
<dbReference type="InterPro" id="IPR015797">
    <property type="entry name" value="NUDIX_hydrolase-like_dom_sf"/>
</dbReference>
<proteinExistence type="predicted"/>
<reference evidence="2 3" key="1">
    <citation type="journal article" date="2012" name="PLoS Pathog.">
        <title>Diverse lifestyles and strategies of plant pathogenesis encoded in the genomes of eighteen Dothideomycetes fungi.</title>
        <authorList>
            <person name="Ohm R.A."/>
            <person name="Feau N."/>
            <person name="Henrissat B."/>
            <person name="Schoch C.L."/>
            <person name="Horwitz B.A."/>
            <person name="Barry K.W."/>
            <person name="Condon B.J."/>
            <person name="Copeland A.C."/>
            <person name="Dhillon B."/>
            <person name="Glaser F."/>
            <person name="Hesse C.N."/>
            <person name="Kosti I."/>
            <person name="LaButti K."/>
            <person name="Lindquist E.A."/>
            <person name="Lucas S."/>
            <person name="Salamov A.A."/>
            <person name="Bradshaw R.E."/>
            <person name="Ciuffetti L."/>
            <person name="Hamelin R.C."/>
            <person name="Kema G.H.J."/>
            <person name="Lawrence C."/>
            <person name="Scott J.A."/>
            <person name="Spatafora J.W."/>
            <person name="Turgeon B.G."/>
            <person name="de Wit P.J.G.M."/>
            <person name="Zhong S."/>
            <person name="Goodwin S.B."/>
            <person name="Grigoriev I.V."/>
        </authorList>
    </citation>
    <scope>NUCLEOTIDE SEQUENCE [LARGE SCALE GENOMIC DNA]</scope>
    <source>
        <strain evidence="2 3">UAMH 10762</strain>
    </source>
</reference>
<dbReference type="Proteomes" id="UP000011761">
    <property type="component" value="Unassembled WGS sequence"/>
</dbReference>
<keyword evidence="3" id="KW-1185">Reference proteome</keyword>
<evidence type="ECO:0000259" key="1">
    <source>
        <dbReference type="PROSITE" id="PS51462"/>
    </source>
</evidence>
<dbReference type="Pfam" id="PF00293">
    <property type="entry name" value="NUDIX"/>
    <property type="match status" value="1"/>
</dbReference>
<accession>M2MYR8</accession>
<dbReference type="PROSITE" id="PS51462">
    <property type="entry name" value="NUDIX"/>
    <property type="match status" value="1"/>
</dbReference>
<organism evidence="2 3">
    <name type="scientific">Baudoinia panamericana (strain UAMH 10762)</name>
    <name type="common">Angels' share fungus</name>
    <name type="synonym">Baudoinia compniacensis (strain UAMH 10762)</name>
    <dbReference type="NCBI Taxonomy" id="717646"/>
    <lineage>
        <taxon>Eukaryota</taxon>
        <taxon>Fungi</taxon>
        <taxon>Dikarya</taxon>
        <taxon>Ascomycota</taxon>
        <taxon>Pezizomycotina</taxon>
        <taxon>Dothideomycetes</taxon>
        <taxon>Dothideomycetidae</taxon>
        <taxon>Mycosphaerellales</taxon>
        <taxon>Teratosphaeriaceae</taxon>
        <taxon>Baudoinia</taxon>
    </lineage>
</organism>
<dbReference type="PANTHER" id="PTHR43736">
    <property type="entry name" value="ADP-RIBOSE PYROPHOSPHATASE"/>
    <property type="match status" value="1"/>
</dbReference>
<sequence length="146" mass="16196">LTSFGTSPQAYLRDHPDPRYKYIAVSAIVFDTINPSSPRILLVQRAASDSMPNQWEVPGGGCDEDDHTILHSAARELWEETGLKAKRILSLVGSPHIFTSSSGKAVIKFNFLVEAHRTDEGGFEVSLDPKEHQRFLWATEDEACLG</sequence>
<dbReference type="AlphaFoldDB" id="M2MYR8"/>
<dbReference type="KEGG" id="bcom:BAUCODRAFT_49270"/>
<dbReference type="SUPFAM" id="SSF55811">
    <property type="entry name" value="Nudix"/>
    <property type="match status" value="1"/>
</dbReference>
<dbReference type="OMA" id="DGFPNLW"/>
<gene>
    <name evidence="2" type="ORF">BAUCODRAFT_49270</name>
</gene>
<dbReference type="GeneID" id="19114870"/>
<dbReference type="eggNOG" id="ENOG502S8JU">
    <property type="taxonomic scope" value="Eukaryota"/>
</dbReference>
<evidence type="ECO:0000313" key="3">
    <source>
        <dbReference type="Proteomes" id="UP000011761"/>
    </source>
</evidence>